<keyword evidence="1" id="KW-1133">Transmembrane helix</keyword>
<sequence length="112" mass="12876">MIPTIPTFFLIVIFVFSICDTQQIRQQHPVGQEVCKKAVLRNGTLDTSCPWFLGWLLVGRCWRGWSCCVGGQFSDIFFWFSVALVGLVWSRLFCSVVSLRFVRRFGYLGLCL</sequence>
<evidence type="ECO:0000256" key="1">
    <source>
        <dbReference type="SAM" id="Phobius"/>
    </source>
</evidence>
<evidence type="ECO:0000313" key="4">
    <source>
        <dbReference type="Proteomes" id="UP000646827"/>
    </source>
</evidence>
<evidence type="ECO:0000313" key="3">
    <source>
        <dbReference type="EMBL" id="KAG2206166.1"/>
    </source>
</evidence>
<keyword evidence="1" id="KW-0472">Membrane</keyword>
<evidence type="ECO:0000256" key="2">
    <source>
        <dbReference type="SAM" id="SignalP"/>
    </source>
</evidence>
<feature type="signal peptide" evidence="2">
    <location>
        <begin position="1"/>
        <end position="21"/>
    </location>
</feature>
<reference evidence="3 4" key="1">
    <citation type="submission" date="2020-12" db="EMBL/GenBank/DDBJ databases">
        <title>Metabolic potential, ecology and presence of endohyphal bacteria is reflected in genomic diversity of Mucoromycotina.</title>
        <authorList>
            <person name="Muszewska A."/>
            <person name="Okrasinska A."/>
            <person name="Steczkiewicz K."/>
            <person name="Drgas O."/>
            <person name="Orlowska M."/>
            <person name="Perlinska-Lenart U."/>
            <person name="Aleksandrzak-Piekarczyk T."/>
            <person name="Szatraj K."/>
            <person name="Zielenkiewicz U."/>
            <person name="Pilsyk S."/>
            <person name="Malc E."/>
            <person name="Mieczkowski P."/>
            <person name="Kruszewska J.S."/>
            <person name="Biernat P."/>
            <person name="Pawlowska J."/>
        </authorList>
    </citation>
    <scope>NUCLEOTIDE SEQUENCE [LARGE SCALE GENOMIC DNA]</scope>
    <source>
        <strain evidence="3 4">CBS 142.35</strain>
    </source>
</reference>
<dbReference type="OrthoDB" id="10566983at2759"/>
<feature type="transmembrane region" description="Helical" evidence="1">
    <location>
        <begin position="76"/>
        <end position="94"/>
    </location>
</feature>
<feature type="chain" id="PRO_5034826046" evidence="2">
    <location>
        <begin position="22"/>
        <end position="112"/>
    </location>
</feature>
<keyword evidence="2" id="KW-0732">Signal</keyword>
<organism evidence="3 4">
    <name type="scientific">Circinella minor</name>
    <dbReference type="NCBI Taxonomy" id="1195481"/>
    <lineage>
        <taxon>Eukaryota</taxon>
        <taxon>Fungi</taxon>
        <taxon>Fungi incertae sedis</taxon>
        <taxon>Mucoromycota</taxon>
        <taxon>Mucoromycotina</taxon>
        <taxon>Mucoromycetes</taxon>
        <taxon>Mucorales</taxon>
        <taxon>Lichtheimiaceae</taxon>
        <taxon>Circinella</taxon>
    </lineage>
</organism>
<keyword evidence="4" id="KW-1185">Reference proteome</keyword>
<dbReference type="EMBL" id="JAEPRB010001259">
    <property type="protein sequence ID" value="KAG2206166.1"/>
    <property type="molecule type" value="Genomic_DNA"/>
</dbReference>
<accession>A0A8H7V121</accession>
<name>A0A8H7V121_9FUNG</name>
<comment type="caution">
    <text evidence="3">The sequence shown here is derived from an EMBL/GenBank/DDBJ whole genome shotgun (WGS) entry which is preliminary data.</text>
</comment>
<dbReference type="Proteomes" id="UP000646827">
    <property type="component" value="Unassembled WGS sequence"/>
</dbReference>
<dbReference type="AlphaFoldDB" id="A0A8H7V121"/>
<keyword evidence="1" id="KW-0812">Transmembrane</keyword>
<proteinExistence type="predicted"/>
<gene>
    <name evidence="3" type="ORF">INT45_007796</name>
</gene>
<protein>
    <submittedName>
        <fullName evidence="3">Uncharacterized protein</fullName>
    </submittedName>
</protein>